<name>A0A2V3IXY7_9FLOR</name>
<dbReference type="AlphaFoldDB" id="A0A2V3IXY7"/>
<reference evidence="1 2" key="1">
    <citation type="journal article" date="2018" name="Mol. Biol. Evol.">
        <title>Analysis of the draft genome of the red seaweed Gracilariopsis chorda provides insights into genome size evolution in Rhodophyta.</title>
        <authorList>
            <person name="Lee J."/>
            <person name="Yang E.C."/>
            <person name="Graf L."/>
            <person name="Yang J.H."/>
            <person name="Qiu H."/>
            <person name="Zel Zion U."/>
            <person name="Chan C.X."/>
            <person name="Stephens T.G."/>
            <person name="Weber A.P.M."/>
            <person name="Boo G.H."/>
            <person name="Boo S.M."/>
            <person name="Kim K.M."/>
            <person name="Shin Y."/>
            <person name="Jung M."/>
            <person name="Lee S.J."/>
            <person name="Yim H.S."/>
            <person name="Lee J.H."/>
            <person name="Bhattacharya D."/>
            <person name="Yoon H.S."/>
        </authorList>
    </citation>
    <scope>NUCLEOTIDE SEQUENCE [LARGE SCALE GENOMIC DNA]</scope>
    <source>
        <strain evidence="1 2">SKKU-2015</strain>
        <tissue evidence="1">Whole body</tissue>
    </source>
</reference>
<proteinExistence type="predicted"/>
<sequence>MRKYIWPRDIARREFDAEELQQSKSSFERRFRIRRIVFTNILKGVLVESDYFRKGMWPNAVGKLGIFPLVKVICALRQISHDIPSDLAEDMFEVSETTAFLCLDEFCKAVESLFRAKYLRKPTDEDLIRIERRFARVGFPECIGCVDCEGWEWQSCLKPFKET</sequence>
<dbReference type="InterPro" id="IPR006912">
    <property type="entry name" value="Harbinger_derived_prot"/>
</dbReference>
<dbReference type="Pfam" id="PF04827">
    <property type="entry name" value="Plant_tran"/>
    <property type="match status" value="1"/>
</dbReference>
<organism evidence="1 2">
    <name type="scientific">Gracilariopsis chorda</name>
    <dbReference type="NCBI Taxonomy" id="448386"/>
    <lineage>
        <taxon>Eukaryota</taxon>
        <taxon>Rhodophyta</taxon>
        <taxon>Florideophyceae</taxon>
        <taxon>Rhodymeniophycidae</taxon>
        <taxon>Gracilariales</taxon>
        <taxon>Gracilariaceae</taxon>
        <taxon>Gracilariopsis</taxon>
    </lineage>
</organism>
<comment type="caution">
    <text evidence="1">The sequence shown here is derived from an EMBL/GenBank/DDBJ whole genome shotgun (WGS) entry which is preliminary data.</text>
</comment>
<accession>A0A2V3IXY7</accession>
<evidence type="ECO:0000313" key="1">
    <source>
        <dbReference type="EMBL" id="PXF47012.1"/>
    </source>
</evidence>
<dbReference type="STRING" id="448386.A0A2V3IXY7"/>
<protein>
    <submittedName>
        <fullName evidence="1">Uncharacterized protein</fullName>
    </submittedName>
</protein>
<dbReference type="PANTHER" id="PTHR47150:SF5">
    <property type="entry name" value="OS07G0546750 PROTEIN"/>
    <property type="match status" value="1"/>
</dbReference>
<dbReference type="OrthoDB" id="1092174at2759"/>
<keyword evidence="2" id="KW-1185">Reference proteome</keyword>
<dbReference type="PANTHER" id="PTHR47150">
    <property type="entry name" value="OS12G0169200 PROTEIN"/>
    <property type="match status" value="1"/>
</dbReference>
<dbReference type="Proteomes" id="UP000247409">
    <property type="component" value="Unassembled WGS sequence"/>
</dbReference>
<evidence type="ECO:0000313" key="2">
    <source>
        <dbReference type="Proteomes" id="UP000247409"/>
    </source>
</evidence>
<gene>
    <name evidence="1" type="ORF">BWQ96_03202</name>
</gene>
<dbReference type="EMBL" id="NBIV01000030">
    <property type="protein sequence ID" value="PXF47012.1"/>
    <property type="molecule type" value="Genomic_DNA"/>
</dbReference>